<protein>
    <submittedName>
        <fullName evidence="1">Uncharacterized protein</fullName>
    </submittedName>
</protein>
<dbReference type="Proteomes" id="UP000092993">
    <property type="component" value="Unassembled WGS sequence"/>
</dbReference>
<comment type="caution">
    <text evidence="1">The sequence shown here is derived from an EMBL/GenBank/DDBJ whole genome shotgun (WGS) entry which is preliminary data.</text>
</comment>
<dbReference type="OMA" id="HIRISCL"/>
<evidence type="ECO:0000313" key="1">
    <source>
        <dbReference type="EMBL" id="OBZ70213.1"/>
    </source>
</evidence>
<proteinExistence type="predicted"/>
<sequence>MFPTSETTGDAEVLPLLPSLKRLHVIHASGGDMSQIFRTLPLLAPNLSHLRFSSARVPLSFLLDFLRNAMGMPDTIQPPPGSDPDVRPSYPSLQYIIVHAVPLPRGGWYGTPRMKYGSVVHVLNQVMACHGQGEGLQLVILKGRAHREQYWAKRAKKDWFDRMTGQRGCWTLQHWVEGSRCTVNHYDDSDDDIC</sequence>
<organism evidence="1 2">
    <name type="scientific">Grifola frondosa</name>
    <name type="common">Maitake</name>
    <name type="synonym">Polyporus frondosus</name>
    <dbReference type="NCBI Taxonomy" id="5627"/>
    <lineage>
        <taxon>Eukaryota</taxon>
        <taxon>Fungi</taxon>
        <taxon>Dikarya</taxon>
        <taxon>Basidiomycota</taxon>
        <taxon>Agaricomycotina</taxon>
        <taxon>Agaricomycetes</taxon>
        <taxon>Polyporales</taxon>
        <taxon>Grifolaceae</taxon>
        <taxon>Grifola</taxon>
    </lineage>
</organism>
<evidence type="ECO:0000313" key="2">
    <source>
        <dbReference type="Proteomes" id="UP000092993"/>
    </source>
</evidence>
<dbReference type="AlphaFoldDB" id="A0A1C7LZV3"/>
<dbReference type="EMBL" id="LUGG01000014">
    <property type="protein sequence ID" value="OBZ70213.1"/>
    <property type="molecule type" value="Genomic_DNA"/>
</dbReference>
<gene>
    <name evidence="1" type="ORF">A0H81_09737</name>
</gene>
<accession>A0A1C7LZV3</accession>
<keyword evidence="2" id="KW-1185">Reference proteome</keyword>
<reference evidence="1 2" key="1">
    <citation type="submission" date="2016-03" db="EMBL/GenBank/DDBJ databases">
        <title>Whole genome sequencing of Grifola frondosa 9006-11.</title>
        <authorList>
            <person name="Min B."/>
            <person name="Park H."/>
            <person name="Kim J.-G."/>
            <person name="Cho H."/>
            <person name="Oh Y.-L."/>
            <person name="Kong W.-S."/>
            <person name="Choi I.-G."/>
        </authorList>
    </citation>
    <scope>NUCLEOTIDE SEQUENCE [LARGE SCALE GENOMIC DNA]</scope>
    <source>
        <strain evidence="1 2">9006-11</strain>
    </source>
</reference>
<dbReference type="OrthoDB" id="2748701at2759"/>
<name>A0A1C7LZV3_GRIFR</name>